<evidence type="ECO:0000313" key="2">
    <source>
        <dbReference type="EnsemblPlants" id="ORUFI09G11450.1"/>
    </source>
</evidence>
<reference evidence="3" key="1">
    <citation type="submission" date="2013-06" db="EMBL/GenBank/DDBJ databases">
        <authorList>
            <person name="Zhao Q."/>
        </authorList>
    </citation>
    <scope>NUCLEOTIDE SEQUENCE</scope>
    <source>
        <strain evidence="3">cv. W1943</strain>
    </source>
</reference>
<name>A0A0E0QRK0_ORYRU</name>
<dbReference type="Proteomes" id="UP000008022">
    <property type="component" value="Unassembled WGS sequence"/>
</dbReference>
<protein>
    <submittedName>
        <fullName evidence="2">Uncharacterized protein</fullName>
    </submittedName>
</protein>
<sequence length="157" mass="16830">MRDPLDLLEVVARKVDMPATEELEEATATWELDEAGEKAWGGALPHPPHPKPTAAVATRRVAACRCRVDRERAVARLKGAPPHPLEFLSPTQPPVAAGVAPTLGRPPPARANARARAGHSGSQQSRCGAPVSVVESRNCYFVGSFMEIQVVTDKARN</sequence>
<accession>A0A0E0QRK0</accession>
<dbReference type="EnsemblPlants" id="ORUFI09G11450.1">
    <property type="protein sequence ID" value="ORUFI09G11450.1"/>
    <property type="gene ID" value="ORUFI09G11450"/>
</dbReference>
<feature type="region of interest" description="Disordered" evidence="1">
    <location>
        <begin position="81"/>
        <end position="128"/>
    </location>
</feature>
<dbReference type="Gramene" id="ORUFI09G11450.1">
    <property type="protein sequence ID" value="ORUFI09G11450.1"/>
    <property type="gene ID" value="ORUFI09G11450"/>
</dbReference>
<dbReference type="AlphaFoldDB" id="A0A0E0QRK0"/>
<keyword evidence="3" id="KW-1185">Reference proteome</keyword>
<evidence type="ECO:0000256" key="1">
    <source>
        <dbReference type="SAM" id="MobiDB-lite"/>
    </source>
</evidence>
<evidence type="ECO:0000313" key="3">
    <source>
        <dbReference type="Proteomes" id="UP000008022"/>
    </source>
</evidence>
<proteinExistence type="predicted"/>
<reference evidence="2" key="2">
    <citation type="submission" date="2015-06" db="UniProtKB">
        <authorList>
            <consortium name="EnsemblPlants"/>
        </authorList>
    </citation>
    <scope>IDENTIFICATION</scope>
</reference>
<organism evidence="2 3">
    <name type="scientific">Oryza rufipogon</name>
    <name type="common">Brownbeard rice</name>
    <name type="synonym">Asian wild rice</name>
    <dbReference type="NCBI Taxonomy" id="4529"/>
    <lineage>
        <taxon>Eukaryota</taxon>
        <taxon>Viridiplantae</taxon>
        <taxon>Streptophyta</taxon>
        <taxon>Embryophyta</taxon>
        <taxon>Tracheophyta</taxon>
        <taxon>Spermatophyta</taxon>
        <taxon>Magnoliopsida</taxon>
        <taxon>Liliopsida</taxon>
        <taxon>Poales</taxon>
        <taxon>Poaceae</taxon>
        <taxon>BOP clade</taxon>
        <taxon>Oryzoideae</taxon>
        <taxon>Oryzeae</taxon>
        <taxon>Oryzinae</taxon>
        <taxon>Oryza</taxon>
    </lineage>
</organism>
<dbReference type="HOGENOM" id="CLU_1680793_0_0_1"/>